<name>A0A392VEY8_9FABA</name>
<accession>A0A392VEY8</accession>
<keyword evidence="2" id="KW-1185">Reference proteome</keyword>
<comment type="caution">
    <text evidence="1">The sequence shown here is derived from an EMBL/GenBank/DDBJ whole genome shotgun (WGS) entry which is preliminary data.</text>
</comment>
<dbReference type="EMBL" id="LXQA011140298">
    <property type="protein sequence ID" value="MCI86427.1"/>
    <property type="molecule type" value="Genomic_DNA"/>
</dbReference>
<reference evidence="1 2" key="1">
    <citation type="journal article" date="2018" name="Front. Plant Sci.">
        <title>Red Clover (Trifolium pratense) and Zigzag Clover (T. medium) - A Picture of Genomic Similarities and Differences.</title>
        <authorList>
            <person name="Dluhosova J."/>
            <person name="Istvanek J."/>
            <person name="Nedelnik J."/>
            <person name="Repkova J."/>
        </authorList>
    </citation>
    <scope>NUCLEOTIDE SEQUENCE [LARGE SCALE GENOMIC DNA]</scope>
    <source>
        <strain evidence="2">cv. 10/8</strain>
        <tissue evidence="1">Leaf</tissue>
    </source>
</reference>
<evidence type="ECO:0000313" key="1">
    <source>
        <dbReference type="EMBL" id="MCI86427.1"/>
    </source>
</evidence>
<dbReference type="Proteomes" id="UP000265520">
    <property type="component" value="Unassembled WGS sequence"/>
</dbReference>
<evidence type="ECO:0000313" key="2">
    <source>
        <dbReference type="Proteomes" id="UP000265520"/>
    </source>
</evidence>
<sequence>MIFRCSVANPGGAYAHPQACVAPPLAESSSRPIDEATARQLDLYHL</sequence>
<protein>
    <submittedName>
        <fullName evidence="1">Uncharacterized protein</fullName>
    </submittedName>
</protein>
<dbReference type="AlphaFoldDB" id="A0A392VEY8"/>
<feature type="non-terminal residue" evidence="1">
    <location>
        <position position="46"/>
    </location>
</feature>
<proteinExistence type="predicted"/>
<organism evidence="1 2">
    <name type="scientific">Trifolium medium</name>
    <dbReference type="NCBI Taxonomy" id="97028"/>
    <lineage>
        <taxon>Eukaryota</taxon>
        <taxon>Viridiplantae</taxon>
        <taxon>Streptophyta</taxon>
        <taxon>Embryophyta</taxon>
        <taxon>Tracheophyta</taxon>
        <taxon>Spermatophyta</taxon>
        <taxon>Magnoliopsida</taxon>
        <taxon>eudicotyledons</taxon>
        <taxon>Gunneridae</taxon>
        <taxon>Pentapetalae</taxon>
        <taxon>rosids</taxon>
        <taxon>fabids</taxon>
        <taxon>Fabales</taxon>
        <taxon>Fabaceae</taxon>
        <taxon>Papilionoideae</taxon>
        <taxon>50 kb inversion clade</taxon>
        <taxon>NPAAA clade</taxon>
        <taxon>Hologalegina</taxon>
        <taxon>IRL clade</taxon>
        <taxon>Trifolieae</taxon>
        <taxon>Trifolium</taxon>
    </lineage>
</organism>